<keyword evidence="12" id="KW-0843">Virulence</keyword>
<dbReference type="InParanoid" id="W4JXN0"/>
<evidence type="ECO:0000256" key="4">
    <source>
        <dbReference type="ARBA" id="ARBA00012462"/>
    </source>
</evidence>
<dbReference type="KEGG" id="hir:HETIRDRAFT_67557"/>
<evidence type="ECO:0000256" key="10">
    <source>
        <dbReference type="ARBA" id="ARBA00022825"/>
    </source>
</evidence>
<dbReference type="InterPro" id="IPR000209">
    <property type="entry name" value="Peptidase_S8/S53_dom"/>
</dbReference>
<dbReference type="Gene3D" id="3.40.50.200">
    <property type="entry name" value="Peptidase S8/S53 domain"/>
    <property type="match status" value="1"/>
</dbReference>
<dbReference type="InterPro" id="IPR050819">
    <property type="entry name" value="Tripeptidyl-peptidase_I"/>
</dbReference>
<dbReference type="RefSeq" id="XP_009549686.1">
    <property type="nucleotide sequence ID" value="XM_009551391.1"/>
</dbReference>
<organism evidence="17 18">
    <name type="scientific">Heterobasidion irregulare (strain TC 32-1)</name>
    <dbReference type="NCBI Taxonomy" id="747525"/>
    <lineage>
        <taxon>Eukaryota</taxon>
        <taxon>Fungi</taxon>
        <taxon>Dikarya</taxon>
        <taxon>Basidiomycota</taxon>
        <taxon>Agaricomycotina</taxon>
        <taxon>Agaricomycetes</taxon>
        <taxon>Russulales</taxon>
        <taxon>Bondarzewiaceae</taxon>
        <taxon>Heterobasidion</taxon>
        <taxon>Heterobasidion annosum species complex</taxon>
    </lineage>
</organism>
<dbReference type="Pfam" id="PF00082">
    <property type="entry name" value="Peptidase_S8"/>
    <property type="match status" value="1"/>
</dbReference>
<dbReference type="GO" id="GO:0008240">
    <property type="term" value="F:tripeptidyl-peptidase activity"/>
    <property type="evidence" value="ECO:0007669"/>
    <property type="project" value="UniProtKB-EC"/>
</dbReference>
<dbReference type="OrthoDB" id="409122at2759"/>
<evidence type="ECO:0000256" key="2">
    <source>
        <dbReference type="ARBA" id="ARBA00002451"/>
    </source>
</evidence>
<evidence type="ECO:0000256" key="13">
    <source>
        <dbReference type="ARBA" id="ARBA00023145"/>
    </source>
</evidence>
<evidence type="ECO:0000256" key="15">
    <source>
        <dbReference type="PROSITE-ProRule" id="PRU01032"/>
    </source>
</evidence>
<evidence type="ECO:0000256" key="9">
    <source>
        <dbReference type="ARBA" id="ARBA00022801"/>
    </source>
</evidence>
<feature type="active site" description="Charge relay system" evidence="15">
    <location>
        <position position="257"/>
    </location>
</feature>
<dbReference type="PANTHER" id="PTHR14218:SF15">
    <property type="entry name" value="TRIPEPTIDYL-PEPTIDASE 1"/>
    <property type="match status" value="1"/>
</dbReference>
<dbReference type="GO" id="GO:0005576">
    <property type="term" value="C:extracellular region"/>
    <property type="evidence" value="ECO:0007669"/>
    <property type="project" value="UniProtKB-SubCell"/>
</dbReference>
<dbReference type="SUPFAM" id="SSF52743">
    <property type="entry name" value="Subtilisin-like"/>
    <property type="match status" value="1"/>
</dbReference>
<keyword evidence="9 15" id="KW-0378">Hydrolase</keyword>
<sequence length="535" mass="55600">MHVHERRDAPPSGFVNSGSASAEQTLTLRLALVQSDAQGLEGALYAVSTPGSPQYGQHLSKEEVEALVAPSSETLAAVNEWLSANNLTSSKASPAGDWLTVDTTVETANKLIDADFTKFTHLDTGVQTVRTLKYSIPVSLKGHISLIHPTVGFPVKNIIKPVIKPYPSSTPTSNAVPASCATQVTPSCLQAQYGIPATRAKQSSNQLGVSAFGDEFASNSDLQSFLKQFRPDLPSTSSFTLLSVDGGQNDQSQPGIEANLDIQYTVGVASGVPNTFVSVGDNNEDGLDGFLDEINQLLSLSNPPQVLTTSYGFNENDLPIDLATNLCNAYSQLGARGVSILFASGDGGVSGGQSQDCTTFVPVFPGTCPFVTSVGGTQGVSPEIAASLSSGGFSNYFARPSYQANAVSSYLKGLGNTNAGLFNKTSRAFPDIAAPAENVVIALSGQFGLVAGTSCASPIFASVIALINDQLITAGKKPLGFLNPFIYKNPGAFHDITSGNNPGCNTNGFPAKAGWDPVTGFGSPNFAALKKAAGL</sequence>
<evidence type="ECO:0000256" key="1">
    <source>
        <dbReference type="ARBA" id="ARBA00001910"/>
    </source>
</evidence>
<feature type="binding site" evidence="15">
    <location>
        <position position="495"/>
    </location>
    <ligand>
        <name>Ca(2+)</name>
        <dbReference type="ChEBI" id="CHEBI:29108"/>
    </ligand>
</feature>
<keyword evidence="13" id="KW-0865">Zymogen</keyword>
<dbReference type="AlphaFoldDB" id="W4JXN0"/>
<feature type="binding site" evidence="15">
    <location>
        <position position="496"/>
    </location>
    <ligand>
        <name>Ca(2+)</name>
        <dbReference type="ChEBI" id="CHEBI:29108"/>
    </ligand>
</feature>
<name>W4JXN0_HETIT</name>
<comment type="catalytic activity">
    <reaction evidence="1">
        <text>Release of an N-terminal tripeptide from a polypeptide.</text>
        <dbReference type="EC" id="3.4.14.10"/>
    </reaction>
</comment>
<dbReference type="EMBL" id="KI925462">
    <property type="protein sequence ID" value="ETW78234.1"/>
    <property type="molecule type" value="Genomic_DNA"/>
</dbReference>
<evidence type="ECO:0000256" key="11">
    <source>
        <dbReference type="ARBA" id="ARBA00022837"/>
    </source>
</evidence>
<dbReference type="InterPro" id="IPR015366">
    <property type="entry name" value="S53_propep"/>
</dbReference>
<evidence type="ECO:0000256" key="5">
    <source>
        <dbReference type="ARBA" id="ARBA00022525"/>
    </source>
</evidence>
<protein>
    <recommendedName>
        <fullName evidence="4">tripeptidyl-peptidase II</fullName>
        <ecNumber evidence="4">3.4.14.10</ecNumber>
    </recommendedName>
</protein>
<dbReference type="Proteomes" id="UP000030671">
    <property type="component" value="Unassembled WGS sequence"/>
</dbReference>
<dbReference type="InterPro" id="IPR036852">
    <property type="entry name" value="Peptidase_S8/S53_dom_sf"/>
</dbReference>
<feature type="active site" description="Charge relay system" evidence="15">
    <location>
        <position position="454"/>
    </location>
</feature>
<reference evidence="17 18" key="1">
    <citation type="journal article" date="2012" name="New Phytol.">
        <title>Insight into trade-off between wood decay and parasitism from the genome of a fungal forest pathogen.</title>
        <authorList>
            <person name="Olson A."/>
            <person name="Aerts A."/>
            <person name="Asiegbu F."/>
            <person name="Belbahri L."/>
            <person name="Bouzid O."/>
            <person name="Broberg A."/>
            <person name="Canback B."/>
            <person name="Coutinho P.M."/>
            <person name="Cullen D."/>
            <person name="Dalman K."/>
            <person name="Deflorio G."/>
            <person name="van Diepen L.T."/>
            <person name="Dunand C."/>
            <person name="Duplessis S."/>
            <person name="Durling M."/>
            <person name="Gonthier P."/>
            <person name="Grimwood J."/>
            <person name="Fossdal C.G."/>
            <person name="Hansson D."/>
            <person name="Henrissat B."/>
            <person name="Hietala A."/>
            <person name="Himmelstrand K."/>
            <person name="Hoffmeister D."/>
            <person name="Hogberg N."/>
            <person name="James T.Y."/>
            <person name="Karlsson M."/>
            <person name="Kohler A."/>
            <person name="Kues U."/>
            <person name="Lee Y.H."/>
            <person name="Lin Y.C."/>
            <person name="Lind M."/>
            <person name="Lindquist E."/>
            <person name="Lombard V."/>
            <person name="Lucas S."/>
            <person name="Lunden K."/>
            <person name="Morin E."/>
            <person name="Murat C."/>
            <person name="Park J."/>
            <person name="Raffaello T."/>
            <person name="Rouze P."/>
            <person name="Salamov A."/>
            <person name="Schmutz J."/>
            <person name="Solheim H."/>
            <person name="Stahlberg J."/>
            <person name="Velez H."/>
            <person name="de Vries R.P."/>
            <person name="Wiebenga A."/>
            <person name="Woodward S."/>
            <person name="Yakovlev I."/>
            <person name="Garbelotto M."/>
            <person name="Martin F."/>
            <person name="Grigoriev I.V."/>
            <person name="Stenlid J."/>
        </authorList>
    </citation>
    <scope>NUCLEOTIDE SEQUENCE [LARGE SCALE GENOMIC DNA]</scope>
    <source>
        <strain evidence="17 18">TC 32-1</strain>
    </source>
</reference>
<dbReference type="EC" id="3.4.14.10" evidence="4"/>
<dbReference type="GO" id="GO:0004252">
    <property type="term" value="F:serine-type endopeptidase activity"/>
    <property type="evidence" value="ECO:0007669"/>
    <property type="project" value="UniProtKB-UniRule"/>
</dbReference>
<dbReference type="SUPFAM" id="SSF54897">
    <property type="entry name" value="Protease propeptides/inhibitors"/>
    <property type="match status" value="1"/>
</dbReference>
<keyword evidence="7 15" id="KW-0479">Metal-binding</keyword>
<feature type="binding site" evidence="15">
    <location>
        <position position="516"/>
    </location>
    <ligand>
        <name>Ca(2+)</name>
        <dbReference type="ChEBI" id="CHEBI:29108"/>
    </ligand>
</feature>
<dbReference type="SMART" id="SM00944">
    <property type="entry name" value="Pro-kuma_activ"/>
    <property type="match status" value="1"/>
</dbReference>
<evidence type="ECO:0000313" key="17">
    <source>
        <dbReference type="EMBL" id="ETW78234.1"/>
    </source>
</evidence>
<dbReference type="Pfam" id="PF09286">
    <property type="entry name" value="Pro-kuma_activ"/>
    <property type="match status" value="1"/>
</dbReference>
<dbReference type="HOGENOM" id="CLU_013783_3_1_1"/>
<comment type="cofactor">
    <cofactor evidence="15">
        <name>Ca(2+)</name>
        <dbReference type="ChEBI" id="CHEBI:29108"/>
    </cofactor>
    <text evidence="15">Binds 1 Ca(2+) ion per subunit.</text>
</comment>
<proteinExistence type="predicted"/>
<evidence type="ECO:0000256" key="7">
    <source>
        <dbReference type="ARBA" id="ARBA00022723"/>
    </source>
</evidence>
<keyword evidence="6 15" id="KW-0645">Protease</keyword>
<dbReference type="STRING" id="747525.W4JXN0"/>
<dbReference type="eggNOG" id="ENOG502QR6D">
    <property type="taxonomic scope" value="Eukaryota"/>
</dbReference>
<keyword evidence="8" id="KW-0732">Signal</keyword>
<dbReference type="PROSITE" id="PS51695">
    <property type="entry name" value="SEDOLISIN"/>
    <property type="match status" value="1"/>
</dbReference>
<keyword evidence="18" id="KW-1185">Reference proteome</keyword>
<feature type="binding site" evidence="15">
    <location>
        <position position="514"/>
    </location>
    <ligand>
        <name>Ca(2+)</name>
        <dbReference type="ChEBI" id="CHEBI:29108"/>
    </ligand>
</feature>
<dbReference type="CDD" id="cd11377">
    <property type="entry name" value="Pro-peptidase_S53"/>
    <property type="match status" value="1"/>
</dbReference>
<evidence type="ECO:0000256" key="6">
    <source>
        <dbReference type="ARBA" id="ARBA00022670"/>
    </source>
</evidence>
<evidence type="ECO:0000256" key="12">
    <source>
        <dbReference type="ARBA" id="ARBA00023026"/>
    </source>
</evidence>
<gene>
    <name evidence="17" type="ORF">HETIRDRAFT_67557</name>
</gene>
<dbReference type="FunFam" id="3.40.50.200:FF:000015">
    <property type="entry name" value="Tripeptidyl peptidase A"/>
    <property type="match status" value="1"/>
</dbReference>
<dbReference type="PANTHER" id="PTHR14218">
    <property type="entry name" value="PROTEASE S8 TRIPEPTIDYL PEPTIDASE I CLN2"/>
    <property type="match status" value="1"/>
</dbReference>
<keyword evidence="10 15" id="KW-0720">Serine protease</keyword>
<dbReference type="CDD" id="cd04056">
    <property type="entry name" value="Peptidases_S53"/>
    <property type="match status" value="1"/>
</dbReference>
<accession>W4JXN0</accession>
<comment type="subcellular location">
    <subcellularLocation>
        <location evidence="3">Secreted</location>
        <location evidence="3">Extracellular space</location>
    </subcellularLocation>
</comment>
<dbReference type="GeneID" id="20678812"/>
<evidence type="ECO:0000256" key="14">
    <source>
        <dbReference type="ARBA" id="ARBA00023180"/>
    </source>
</evidence>
<feature type="domain" description="Peptidase S53" evidence="16">
    <location>
        <begin position="183"/>
        <end position="535"/>
    </location>
</feature>
<dbReference type="InterPro" id="IPR030400">
    <property type="entry name" value="Sedolisin_dom"/>
</dbReference>
<comment type="function">
    <text evidence="2">Secreted tripeptidyl-peptidase which degrades proteins at acidic pHs and is involved in virulence.</text>
</comment>
<dbReference type="GO" id="GO:0006508">
    <property type="term" value="P:proteolysis"/>
    <property type="evidence" value="ECO:0007669"/>
    <property type="project" value="UniProtKB-KW"/>
</dbReference>
<keyword evidence="14" id="KW-0325">Glycoprotein</keyword>
<evidence type="ECO:0000259" key="16">
    <source>
        <dbReference type="PROSITE" id="PS51695"/>
    </source>
</evidence>
<keyword evidence="5" id="KW-0964">Secreted</keyword>
<dbReference type="GO" id="GO:0046872">
    <property type="term" value="F:metal ion binding"/>
    <property type="evidence" value="ECO:0007669"/>
    <property type="project" value="UniProtKB-UniRule"/>
</dbReference>
<evidence type="ECO:0000256" key="3">
    <source>
        <dbReference type="ARBA" id="ARBA00004239"/>
    </source>
</evidence>
<evidence type="ECO:0000313" key="18">
    <source>
        <dbReference type="Proteomes" id="UP000030671"/>
    </source>
</evidence>
<keyword evidence="11 15" id="KW-0106">Calcium</keyword>
<evidence type="ECO:0000256" key="8">
    <source>
        <dbReference type="ARBA" id="ARBA00022729"/>
    </source>
</evidence>
<feature type="active site" description="Charge relay system" evidence="15">
    <location>
        <position position="261"/>
    </location>
</feature>